<dbReference type="SUPFAM" id="SSF81901">
    <property type="entry name" value="HCP-like"/>
    <property type="match status" value="1"/>
</dbReference>
<dbReference type="Pfam" id="PF00646">
    <property type="entry name" value="F-box"/>
    <property type="match status" value="1"/>
</dbReference>
<feature type="region of interest" description="Disordered" evidence="1">
    <location>
        <begin position="51"/>
        <end position="130"/>
    </location>
</feature>
<feature type="domain" description="F-box" evidence="2">
    <location>
        <begin position="221"/>
        <end position="254"/>
    </location>
</feature>
<dbReference type="InterPro" id="IPR011990">
    <property type="entry name" value="TPR-like_helical_dom_sf"/>
</dbReference>
<dbReference type="Pfam" id="PF08238">
    <property type="entry name" value="Sel1"/>
    <property type="match status" value="5"/>
</dbReference>
<dbReference type="Proteomes" id="UP000825935">
    <property type="component" value="Chromosome 1"/>
</dbReference>
<dbReference type="AlphaFoldDB" id="A0A8T2VA15"/>
<dbReference type="SMART" id="SM00671">
    <property type="entry name" value="SEL1"/>
    <property type="match status" value="5"/>
</dbReference>
<dbReference type="EMBL" id="CM035406">
    <property type="protein sequence ID" value="KAH7445307.1"/>
    <property type="molecule type" value="Genomic_DNA"/>
</dbReference>
<dbReference type="OrthoDB" id="272077at2759"/>
<evidence type="ECO:0000259" key="2">
    <source>
        <dbReference type="PROSITE" id="PS50181"/>
    </source>
</evidence>
<reference evidence="3" key="1">
    <citation type="submission" date="2021-08" db="EMBL/GenBank/DDBJ databases">
        <title>WGS assembly of Ceratopteris richardii.</title>
        <authorList>
            <person name="Marchant D.B."/>
            <person name="Chen G."/>
            <person name="Jenkins J."/>
            <person name="Shu S."/>
            <person name="Leebens-Mack J."/>
            <person name="Grimwood J."/>
            <person name="Schmutz J."/>
            <person name="Soltis P."/>
            <person name="Soltis D."/>
            <person name="Chen Z.-H."/>
        </authorList>
    </citation>
    <scope>NUCLEOTIDE SEQUENCE</scope>
    <source>
        <strain evidence="3">Whitten #5841</strain>
        <tissue evidence="3">Leaf</tissue>
    </source>
</reference>
<evidence type="ECO:0000256" key="1">
    <source>
        <dbReference type="SAM" id="MobiDB-lite"/>
    </source>
</evidence>
<protein>
    <recommendedName>
        <fullName evidence="2">F-box domain-containing protein</fullName>
    </recommendedName>
</protein>
<dbReference type="Gene3D" id="1.25.40.10">
    <property type="entry name" value="Tetratricopeptide repeat domain"/>
    <property type="match status" value="2"/>
</dbReference>
<dbReference type="InterPro" id="IPR006597">
    <property type="entry name" value="Sel1-like"/>
</dbReference>
<dbReference type="InterPro" id="IPR053301">
    <property type="entry name" value="F-box_motif"/>
</dbReference>
<evidence type="ECO:0000313" key="3">
    <source>
        <dbReference type="EMBL" id="KAH7445307.1"/>
    </source>
</evidence>
<dbReference type="InterPro" id="IPR036047">
    <property type="entry name" value="F-box-like_dom_sf"/>
</dbReference>
<name>A0A8T2VA15_CERRI</name>
<gene>
    <name evidence="3" type="ORF">KP509_01G001900</name>
</gene>
<feature type="compositionally biased region" description="Basic residues" evidence="1">
    <location>
        <begin position="102"/>
        <end position="117"/>
    </location>
</feature>
<organism evidence="3 4">
    <name type="scientific">Ceratopteris richardii</name>
    <name type="common">Triangle waterfern</name>
    <dbReference type="NCBI Taxonomy" id="49495"/>
    <lineage>
        <taxon>Eukaryota</taxon>
        <taxon>Viridiplantae</taxon>
        <taxon>Streptophyta</taxon>
        <taxon>Embryophyta</taxon>
        <taxon>Tracheophyta</taxon>
        <taxon>Polypodiopsida</taxon>
        <taxon>Polypodiidae</taxon>
        <taxon>Polypodiales</taxon>
        <taxon>Pteridineae</taxon>
        <taxon>Pteridaceae</taxon>
        <taxon>Parkerioideae</taxon>
        <taxon>Ceratopteris</taxon>
    </lineage>
</organism>
<evidence type="ECO:0000313" key="4">
    <source>
        <dbReference type="Proteomes" id="UP000825935"/>
    </source>
</evidence>
<dbReference type="SUPFAM" id="SSF81383">
    <property type="entry name" value="F-box domain"/>
    <property type="match status" value="1"/>
</dbReference>
<dbReference type="InterPro" id="IPR001810">
    <property type="entry name" value="F-box_dom"/>
</dbReference>
<comment type="caution">
    <text evidence="3">The sequence shown here is derived from an EMBL/GenBank/DDBJ whole genome shotgun (WGS) entry which is preliminary data.</text>
</comment>
<dbReference type="Gene3D" id="1.20.1280.50">
    <property type="match status" value="1"/>
</dbReference>
<accession>A0A8T2VA15</accession>
<sequence>MGNWNLESSNIYAPFALLTFVLLLVAASRCVFQVPTMEHLTWPRGSGGHVFSTIPSSDHDESSGRHRRKESFRGPLPHNESSSSGRLMKCNVDNQRSDSKFQGHRYHNHRQRHHGGLLRHERDSGGGVDQRASALPRFLIRKRDEKQDHAQTRKSHDFSNFCGSGKKKQDMSFNHIEINGESNKNKASMASVPSTTELNRFFSSTLAEGYRFNREYQIHKTSKFSMLPDDILLRVMASFSWKDLWSASMVCRAWCQALAPLREGMHFVHWGKRFKHGRGGISQNLDKALHSFLNGAKRGCTAAMVDAGLLLWETGHKEEGIYWYKQAAQLGDPAGQCNLGLAFLQDPNSAAQAVKWFYEAALAGHVRAQYSLALCLQQGRGVNSSIVNAVRWYHRAAEGGNARAMYNLALCYRKGEGLVGDTQNAKKWMKRAALAGHQKAQFEHGLTLFAENEGGLALVFLELATRAGETVAIHLRDALMQQLSPKMRAHAISCADKWQAKLSARN</sequence>
<dbReference type="PROSITE" id="PS50181">
    <property type="entry name" value="FBOX"/>
    <property type="match status" value="1"/>
</dbReference>
<keyword evidence="4" id="KW-1185">Reference proteome</keyword>
<dbReference type="CDD" id="cd09917">
    <property type="entry name" value="F-box_SF"/>
    <property type="match status" value="1"/>
</dbReference>
<dbReference type="PANTHER" id="PTHR45088">
    <property type="entry name" value="OSJNBA0022H21.17 PROTEIN"/>
    <property type="match status" value="1"/>
</dbReference>
<dbReference type="PANTHER" id="PTHR45088:SF1">
    <property type="entry name" value="OS04G0476000 PROTEIN"/>
    <property type="match status" value="1"/>
</dbReference>
<proteinExistence type="predicted"/>